<evidence type="ECO:0000313" key="2">
    <source>
        <dbReference type="EMBL" id="MEO9386307.1"/>
    </source>
</evidence>
<reference evidence="2 3" key="1">
    <citation type="submission" date="2024-05" db="EMBL/GenBank/DDBJ databases">
        <authorList>
            <person name="De Oliveira J.P."/>
            <person name="Noriler S.A."/>
            <person name="De Oliveira A.G."/>
            <person name="Sipoli D.S."/>
        </authorList>
    </citation>
    <scope>NUCLEOTIDE SEQUENCE [LARGE SCALE GENOMIC DNA]</scope>
    <source>
        <strain evidence="2 3">LABIM192</strain>
    </source>
</reference>
<accession>A0ABV0J032</accession>
<evidence type="ECO:0000313" key="3">
    <source>
        <dbReference type="Proteomes" id="UP001462502"/>
    </source>
</evidence>
<evidence type="ECO:0000256" key="1">
    <source>
        <dbReference type="SAM" id="MobiDB-lite"/>
    </source>
</evidence>
<gene>
    <name evidence="2" type="ORF">ABI908_19595</name>
</gene>
<feature type="compositionally biased region" description="Basic and acidic residues" evidence="1">
    <location>
        <begin position="12"/>
        <end position="22"/>
    </location>
</feature>
<feature type="compositionally biased region" description="Basic residues" evidence="1">
    <location>
        <begin position="1"/>
        <end position="11"/>
    </location>
</feature>
<proteinExistence type="predicted"/>
<protein>
    <recommendedName>
        <fullName evidence="4">16S rRNA pseudouridylate synthase</fullName>
    </recommendedName>
</protein>
<organism evidence="2 3">
    <name type="scientific">Chromobacterium phragmitis</name>
    <dbReference type="NCBI Taxonomy" id="2202141"/>
    <lineage>
        <taxon>Bacteria</taxon>
        <taxon>Pseudomonadati</taxon>
        <taxon>Pseudomonadota</taxon>
        <taxon>Betaproteobacteria</taxon>
        <taxon>Neisseriales</taxon>
        <taxon>Chromobacteriaceae</taxon>
        <taxon>Chromobacterium</taxon>
    </lineage>
</organism>
<name>A0ABV0J032_9NEIS</name>
<sequence>MSSFRSRQRASQRRDQTSRERAANSPAGGNPNAPDRQPQDGKPRAPYSGQRPGPGKPDWKAGQEPRQFDKRPQGEGQQKRFHRDGDKPAWQPRQDDRRFDKRDDRGEGQQKRFHRDGDKLAWQPRQDDRRYDRDRGPSNRKPLPEGVERASEFRRDGAPQDKRYSRDRGPSGRKPLHTDDAPPRPFKPRAEGDDRRDDKPQWQPREDRAPRHDGDAPRK</sequence>
<keyword evidence="3" id="KW-1185">Reference proteome</keyword>
<feature type="non-terminal residue" evidence="2">
    <location>
        <position position="219"/>
    </location>
</feature>
<feature type="compositionally biased region" description="Basic and acidic residues" evidence="1">
    <location>
        <begin position="57"/>
        <end position="73"/>
    </location>
</feature>
<feature type="region of interest" description="Disordered" evidence="1">
    <location>
        <begin position="1"/>
        <end position="219"/>
    </location>
</feature>
<comment type="caution">
    <text evidence="2">The sequence shown here is derived from an EMBL/GenBank/DDBJ whole genome shotgun (WGS) entry which is preliminary data.</text>
</comment>
<evidence type="ECO:0008006" key="4">
    <source>
        <dbReference type="Google" id="ProtNLM"/>
    </source>
</evidence>
<dbReference type="Proteomes" id="UP001462502">
    <property type="component" value="Unassembled WGS sequence"/>
</dbReference>
<dbReference type="EMBL" id="JBDXMI010000001">
    <property type="protein sequence ID" value="MEO9386307.1"/>
    <property type="molecule type" value="Genomic_DNA"/>
</dbReference>
<feature type="compositionally biased region" description="Basic and acidic residues" evidence="1">
    <location>
        <begin position="83"/>
        <end position="219"/>
    </location>
</feature>
<feature type="compositionally biased region" description="Low complexity" evidence="1">
    <location>
        <begin position="23"/>
        <end position="34"/>
    </location>
</feature>